<evidence type="ECO:0000256" key="1">
    <source>
        <dbReference type="SAM" id="MobiDB-lite"/>
    </source>
</evidence>
<organism evidence="2 3">
    <name type="scientific">Colocasia esculenta</name>
    <name type="common">Wild taro</name>
    <name type="synonym">Arum esculentum</name>
    <dbReference type="NCBI Taxonomy" id="4460"/>
    <lineage>
        <taxon>Eukaryota</taxon>
        <taxon>Viridiplantae</taxon>
        <taxon>Streptophyta</taxon>
        <taxon>Embryophyta</taxon>
        <taxon>Tracheophyta</taxon>
        <taxon>Spermatophyta</taxon>
        <taxon>Magnoliopsida</taxon>
        <taxon>Liliopsida</taxon>
        <taxon>Araceae</taxon>
        <taxon>Aroideae</taxon>
        <taxon>Colocasieae</taxon>
        <taxon>Colocasia</taxon>
    </lineage>
</organism>
<dbReference type="Proteomes" id="UP000652761">
    <property type="component" value="Unassembled WGS sequence"/>
</dbReference>
<evidence type="ECO:0000313" key="3">
    <source>
        <dbReference type="Proteomes" id="UP000652761"/>
    </source>
</evidence>
<feature type="region of interest" description="Disordered" evidence="1">
    <location>
        <begin position="39"/>
        <end position="61"/>
    </location>
</feature>
<dbReference type="AlphaFoldDB" id="A0A843W5E7"/>
<keyword evidence="3" id="KW-1185">Reference proteome</keyword>
<comment type="caution">
    <text evidence="2">The sequence shown here is derived from an EMBL/GenBank/DDBJ whole genome shotgun (WGS) entry which is preliminary data.</text>
</comment>
<sequence>MAPLGSPLSRRCFFRRNGPSCGPGPCSTARGLLGCHGSKSGRAEDGEGGMKGRRQGWVGGGKKVEWLPDSKVGDGHGVDLHRKRVSKVQCPAGTKETLIGTHALNHSGREIAIMPHDIHGTPFIVKEGSFAFEHESLDEEVESKDFVGTSKNLDRRIEDDTNMGYDTIGSNQLDMLYWRSKVDLSLTGVDTAVIESFFLWTGVNLSVLTLRLNKV</sequence>
<evidence type="ECO:0000313" key="2">
    <source>
        <dbReference type="EMBL" id="MQM00205.1"/>
    </source>
</evidence>
<accession>A0A843W5E7</accession>
<name>A0A843W5E7_COLES</name>
<dbReference type="EMBL" id="NMUH01002475">
    <property type="protein sequence ID" value="MQM00205.1"/>
    <property type="molecule type" value="Genomic_DNA"/>
</dbReference>
<reference evidence="2" key="1">
    <citation type="submission" date="2017-07" db="EMBL/GenBank/DDBJ databases">
        <title>Taro Niue Genome Assembly and Annotation.</title>
        <authorList>
            <person name="Atibalentja N."/>
            <person name="Keating K."/>
            <person name="Fields C.J."/>
        </authorList>
    </citation>
    <scope>NUCLEOTIDE SEQUENCE</scope>
    <source>
        <strain evidence="2">Niue_2</strain>
        <tissue evidence="2">Leaf</tissue>
    </source>
</reference>
<gene>
    <name evidence="2" type="ORF">Taro_032948</name>
</gene>
<feature type="compositionally biased region" description="Basic and acidic residues" evidence="1">
    <location>
        <begin position="41"/>
        <end position="50"/>
    </location>
</feature>
<proteinExistence type="predicted"/>
<protein>
    <submittedName>
        <fullName evidence="2">Uncharacterized protein</fullName>
    </submittedName>
</protein>